<proteinExistence type="predicted"/>
<dbReference type="GO" id="GO:0016787">
    <property type="term" value="F:hydrolase activity"/>
    <property type="evidence" value="ECO:0007669"/>
    <property type="project" value="UniProtKB-KW"/>
</dbReference>
<dbReference type="InterPro" id="IPR029058">
    <property type="entry name" value="AB_hydrolase_fold"/>
</dbReference>
<evidence type="ECO:0000256" key="2">
    <source>
        <dbReference type="SAM" id="Phobius"/>
    </source>
</evidence>
<keyword evidence="3" id="KW-0378">Hydrolase</keyword>
<dbReference type="Gene3D" id="3.40.50.1820">
    <property type="entry name" value="alpha/beta hydrolase"/>
    <property type="match status" value="1"/>
</dbReference>
<dbReference type="SUPFAM" id="SSF53474">
    <property type="entry name" value="alpha/beta-Hydrolases"/>
    <property type="match status" value="1"/>
</dbReference>
<keyword evidence="2" id="KW-1133">Transmembrane helix</keyword>
<gene>
    <name evidence="3" type="ORF">AADG42_03250</name>
</gene>
<feature type="region of interest" description="Disordered" evidence="1">
    <location>
        <begin position="83"/>
        <end position="109"/>
    </location>
</feature>
<reference evidence="3 4" key="1">
    <citation type="submission" date="2024-04" db="EMBL/GenBank/DDBJ databases">
        <title>Isolation of an actinomycete strain from pig manure.</title>
        <authorList>
            <person name="Gong T."/>
            <person name="Yu Z."/>
            <person name="An M."/>
            <person name="Wei C."/>
            <person name="Yang W."/>
            <person name="Liu L."/>
        </authorList>
    </citation>
    <scope>NUCLEOTIDE SEQUENCE [LARGE SCALE GENOMIC DNA]</scope>
    <source>
        <strain evidence="3 4">ZF39</strain>
    </source>
</reference>
<dbReference type="Proteomes" id="UP001442841">
    <property type="component" value="Chromosome"/>
</dbReference>
<dbReference type="EMBL" id="CP154795">
    <property type="protein sequence ID" value="XAN06362.1"/>
    <property type="molecule type" value="Genomic_DNA"/>
</dbReference>
<feature type="compositionally biased region" description="Pro residues" evidence="1">
    <location>
        <begin position="98"/>
        <end position="109"/>
    </location>
</feature>
<feature type="transmembrane region" description="Helical" evidence="2">
    <location>
        <begin position="38"/>
        <end position="59"/>
    </location>
</feature>
<dbReference type="PANTHER" id="PTHR48098:SF1">
    <property type="entry name" value="DIACYLGLYCEROL ACYLTRANSFERASE_MYCOLYLTRANSFERASE AG85A"/>
    <property type="match status" value="1"/>
</dbReference>
<accession>A0ABZ3FNB3</accession>
<dbReference type="InterPro" id="IPR050583">
    <property type="entry name" value="Mycobacterial_A85_antigen"/>
</dbReference>
<evidence type="ECO:0000313" key="4">
    <source>
        <dbReference type="Proteomes" id="UP001442841"/>
    </source>
</evidence>
<dbReference type="Pfam" id="PF00756">
    <property type="entry name" value="Esterase"/>
    <property type="match status" value="1"/>
</dbReference>
<protein>
    <submittedName>
        <fullName evidence="3">Alpha/beta hydrolase-fold protein</fullName>
    </submittedName>
</protein>
<keyword evidence="4" id="KW-1185">Reference proteome</keyword>
<dbReference type="RefSeq" id="WP_425307792.1">
    <property type="nucleotide sequence ID" value="NZ_CP154795.1"/>
</dbReference>
<evidence type="ECO:0000313" key="3">
    <source>
        <dbReference type="EMBL" id="XAN06362.1"/>
    </source>
</evidence>
<keyword evidence="2" id="KW-0812">Transmembrane</keyword>
<dbReference type="InterPro" id="IPR000801">
    <property type="entry name" value="Esterase-like"/>
</dbReference>
<evidence type="ECO:0000256" key="1">
    <source>
        <dbReference type="SAM" id="MobiDB-lite"/>
    </source>
</evidence>
<keyword evidence="2" id="KW-0472">Membrane</keyword>
<organism evidence="3 4">
    <name type="scientific">Ammonicoccus fulvus</name>
    <dbReference type="NCBI Taxonomy" id="3138240"/>
    <lineage>
        <taxon>Bacteria</taxon>
        <taxon>Bacillati</taxon>
        <taxon>Actinomycetota</taxon>
        <taxon>Actinomycetes</taxon>
        <taxon>Propionibacteriales</taxon>
        <taxon>Propionibacteriaceae</taxon>
        <taxon>Ammonicoccus</taxon>
    </lineage>
</organism>
<name>A0ABZ3FNB3_9ACTN</name>
<feature type="transmembrane region" description="Helical" evidence="2">
    <location>
        <begin position="7"/>
        <end position="26"/>
    </location>
</feature>
<sequence length="369" mass="39167">MDLLSDAAYWLAGALALVALVAGAWLTSRTPRNWKGTLLNGVAVLVAGVMMVTSVGLVLNRQNGWYSSVGDLFQSAQSTTDNYGAGSPFEGAEGAAPAAPPPAATLPPLPTRDRIQRFDVPTSVGHQTWNVTVILPPDYFAAESSAKTYPVVYAGHGFPGSPQQYLEAFDIQKMGDNAVRARSIKPFITVIPNITPTGADTECITGPDDVQQLETWLAKDVPAFVAGHLRAAPGRTNAAWLGFSLGGWCGTMLTMRHPETFGAAAALGGYYQPWWVGPAPWPAGDARADGYDLVKMAGDKPPAVALWVQSSRKDTQSWPRTEQFLKAVKPPLSVTAVIDSSGGHNFSGWVGHGPAVLTWLGETVPGFKP</sequence>
<dbReference type="PANTHER" id="PTHR48098">
    <property type="entry name" value="ENTEROCHELIN ESTERASE-RELATED"/>
    <property type="match status" value="1"/>
</dbReference>